<sequence>MENEMTYEAAFEELKGIAAAIEHDTISVDELTQKLKRAAVLLEICQARLRFTESEVNKITGQVPSAYS</sequence>
<gene>
    <name evidence="7" type="ORF">FPE01S_01_14640</name>
</gene>
<dbReference type="GO" id="GO:0009318">
    <property type="term" value="C:exodeoxyribonuclease VII complex"/>
    <property type="evidence" value="ECO:0007669"/>
    <property type="project" value="UniProtKB-UniRule"/>
</dbReference>
<reference evidence="7 8" key="1">
    <citation type="submission" date="2015-04" db="EMBL/GenBank/DDBJ databases">
        <title>Whole genome shotgun sequence of Flavihumibacter petaseus NBRC 106054.</title>
        <authorList>
            <person name="Miyazawa S."/>
            <person name="Hosoyama A."/>
            <person name="Hashimoto M."/>
            <person name="Noguchi M."/>
            <person name="Tsuchikane K."/>
            <person name="Ohji S."/>
            <person name="Yamazoe A."/>
            <person name="Ichikawa N."/>
            <person name="Kimura A."/>
            <person name="Fujita N."/>
        </authorList>
    </citation>
    <scope>NUCLEOTIDE SEQUENCE [LARGE SCALE GENOMIC DNA]</scope>
    <source>
        <strain evidence="7 8">NBRC 106054</strain>
    </source>
</reference>
<dbReference type="GO" id="GO:0006308">
    <property type="term" value="P:DNA catabolic process"/>
    <property type="evidence" value="ECO:0007669"/>
    <property type="project" value="UniProtKB-UniRule"/>
</dbReference>
<proteinExistence type="inferred from homology"/>
<dbReference type="EC" id="3.1.11.6" evidence="6"/>
<evidence type="ECO:0000313" key="7">
    <source>
        <dbReference type="EMBL" id="GAO42449.1"/>
    </source>
</evidence>
<dbReference type="Gene3D" id="1.10.287.1040">
    <property type="entry name" value="Exonuclease VII, small subunit"/>
    <property type="match status" value="1"/>
</dbReference>
<evidence type="ECO:0000256" key="3">
    <source>
        <dbReference type="ARBA" id="ARBA00022722"/>
    </source>
</evidence>
<keyword evidence="8" id="KW-1185">Reference proteome</keyword>
<dbReference type="InterPro" id="IPR003761">
    <property type="entry name" value="Exonuc_VII_S"/>
</dbReference>
<keyword evidence="4" id="KW-0378">Hydrolase</keyword>
<dbReference type="InterPro" id="IPR037004">
    <property type="entry name" value="Exonuc_VII_ssu_sf"/>
</dbReference>
<dbReference type="AlphaFoldDB" id="A0A0E9MXZ3"/>
<keyword evidence="5" id="KW-0269">Exonuclease</keyword>
<organism evidence="7 8">
    <name type="scientific">Flavihumibacter petaseus NBRC 106054</name>
    <dbReference type="NCBI Taxonomy" id="1220578"/>
    <lineage>
        <taxon>Bacteria</taxon>
        <taxon>Pseudomonadati</taxon>
        <taxon>Bacteroidota</taxon>
        <taxon>Chitinophagia</taxon>
        <taxon>Chitinophagales</taxon>
        <taxon>Chitinophagaceae</taxon>
        <taxon>Flavihumibacter</taxon>
    </lineage>
</organism>
<keyword evidence="2" id="KW-0963">Cytoplasm</keyword>
<evidence type="ECO:0000256" key="1">
    <source>
        <dbReference type="ARBA" id="ARBA00009998"/>
    </source>
</evidence>
<accession>A0A0E9MXZ3</accession>
<dbReference type="OrthoDB" id="9813898at2"/>
<dbReference type="SUPFAM" id="SSF116842">
    <property type="entry name" value="XseB-like"/>
    <property type="match status" value="1"/>
</dbReference>
<dbReference type="NCBIfam" id="TIGR01280">
    <property type="entry name" value="xseB"/>
    <property type="match status" value="1"/>
</dbReference>
<evidence type="ECO:0000256" key="6">
    <source>
        <dbReference type="NCBIfam" id="TIGR01280"/>
    </source>
</evidence>
<evidence type="ECO:0000256" key="5">
    <source>
        <dbReference type="ARBA" id="ARBA00022839"/>
    </source>
</evidence>
<evidence type="ECO:0000256" key="4">
    <source>
        <dbReference type="ARBA" id="ARBA00022801"/>
    </source>
</evidence>
<comment type="similarity">
    <text evidence="1">Belongs to the XseB family.</text>
</comment>
<name>A0A0E9MXZ3_9BACT</name>
<evidence type="ECO:0000313" key="8">
    <source>
        <dbReference type="Proteomes" id="UP000033121"/>
    </source>
</evidence>
<dbReference type="STRING" id="1220578.FPE01S_01_14640"/>
<dbReference type="EMBL" id="BBWV01000001">
    <property type="protein sequence ID" value="GAO42449.1"/>
    <property type="molecule type" value="Genomic_DNA"/>
</dbReference>
<protein>
    <recommendedName>
        <fullName evidence="6">Exodeoxyribonuclease VII small subunit</fullName>
        <ecNumber evidence="6">3.1.11.6</ecNumber>
    </recommendedName>
</protein>
<dbReference type="GO" id="GO:0008855">
    <property type="term" value="F:exodeoxyribonuclease VII activity"/>
    <property type="evidence" value="ECO:0007669"/>
    <property type="project" value="UniProtKB-UniRule"/>
</dbReference>
<evidence type="ECO:0000256" key="2">
    <source>
        <dbReference type="ARBA" id="ARBA00022490"/>
    </source>
</evidence>
<dbReference type="Pfam" id="PF02609">
    <property type="entry name" value="Exonuc_VII_S"/>
    <property type="match status" value="1"/>
</dbReference>
<keyword evidence="3" id="KW-0540">Nuclease</keyword>
<dbReference type="RefSeq" id="WP_046368139.1">
    <property type="nucleotide sequence ID" value="NZ_BBWV01000001.1"/>
</dbReference>
<dbReference type="Proteomes" id="UP000033121">
    <property type="component" value="Unassembled WGS sequence"/>
</dbReference>
<comment type="caution">
    <text evidence="7">The sequence shown here is derived from an EMBL/GenBank/DDBJ whole genome shotgun (WGS) entry which is preliminary data.</text>
</comment>